<dbReference type="RefSeq" id="WP_301621269.1">
    <property type="nucleotide sequence ID" value="NZ_JAOSKY010000002.1"/>
</dbReference>
<keyword evidence="1" id="KW-0812">Transmembrane</keyword>
<keyword evidence="1" id="KW-0472">Membrane</keyword>
<accession>A0A9X3BBR0</accession>
<comment type="caution">
    <text evidence="2">The sequence shown here is derived from an EMBL/GenBank/DDBJ whole genome shotgun (WGS) entry which is preliminary data.</text>
</comment>
<dbReference type="AlphaFoldDB" id="A0A9X3BBR0"/>
<keyword evidence="3" id="KW-1185">Reference proteome</keyword>
<dbReference type="EMBL" id="JAOSKY010000002">
    <property type="protein sequence ID" value="MCU7247293.1"/>
    <property type="molecule type" value="Genomic_DNA"/>
</dbReference>
<dbReference type="InterPro" id="IPR021877">
    <property type="entry name" value="DUF3487"/>
</dbReference>
<evidence type="ECO:0000313" key="3">
    <source>
        <dbReference type="Proteomes" id="UP001139955"/>
    </source>
</evidence>
<organism evidence="2 3">
    <name type="scientific">Pseudomonas koreensis</name>
    <dbReference type="NCBI Taxonomy" id="198620"/>
    <lineage>
        <taxon>Bacteria</taxon>
        <taxon>Pseudomonadati</taxon>
        <taxon>Pseudomonadota</taxon>
        <taxon>Gammaproteobacteria</taxon>
        <taxon>Pseudomonadales</taxon>
        <taxon>Pseudomonadaceae</taxon>
        <taxon>Pseudomonas</taxon>
    </lineage>
</organism>
<evidence type="ECO:0000313" key="2">
    <source>
        <dbReference type="EMBL" id="MCU7247293.1"/>
    </source>
</evidence>
<reference evidence="2" key="2">
    <citation type="journal article" date="2023" name="mSystems">
        <title>Charting the Lipopeptidome of Nonpathogenic Pseudomonas.</title>
        <authorList>
            <person name="Cesa-Luna C."/>
            <person name="Geudens N."/>
            <person name="Girard L."/>
            <person name="De Roo V."/>
            <person name="Maklad H.R."/>
            <person name="Martins J.C."/>
            <person name="Hofte M."/>
            <person name="De Mot R."/>
        </authorList>
    </citation>
    <scope>NUCLEOTIDE SEQUENCE</scope>
    <source>
        <strain evidence="2">B1M3-32</strain>
    </source>
</reference>
<dbReference type="NCBIfam" id="TIGR03750">
    <property type="entry name" value="conj_TIGR03750"/>
    <property type="match status" value="1"/>
</dbReference>
<proteinExistence type="predicted"/>
<evidence type="ECO:0000256" key="1">
    <source>
        <dbReference type="SAM" id="Phobius"/>
    </source>
</evidence>
<reference evidence="2" key="1">
    <citation type="submission" date="2022-09" db="EMBL/GenBank/DDBJ databases">
        <authorList>
            <person name="Cesa-Luna C."/>
            <person name="Girard L."/>
            <person name="Lood C."/>
            <person name="Hofte M."/>
            <person name="De Mot R."/>
        </authorList>
    </citation>
    <scope>NUCLEOTIDE SEQUENCE</scope>
    <source>
        <strain evidence="2">B1M3-32</strain>
    </source>
</reference>
<keyword evidence="1" id="KW-1133">Transmembrane helix</keyword>
<dbReference type="Pfam" id="PF11990">
    <property type="entry name" value="DUF3487"/>
    <property type="match status" value="1"/>
</dbReference>
<sequence length="132" mass="14253">MDSLQQKTSDGTIAFLPHRLNRQPVVVRGLTADELWICTGMAAVAGLALGIPAAWVSSSVAVVPTAIVVSIAAGLFIGGGLLRRQKRGKPETWLYRNLQWWIAKHCPSLSGLISANDLITRTGFWSTRRGDA</sequence>
<gene>
    <name evidence="2" type="ORF">OC940_05715</name>
</gene>
<dbReference type="Proteomes" id="UP001139955">
    <property type="component" value="Unassembled WGS sequence"/>
</dbReference>
<name>A0A9X3BBR0_9PSED</name>
<feature type="transmembrane region" description="Helical" evidence="1">
    <location>
        <begin position="61"/>
        <end position="82"/>
    </location>
</feature>
<feature type="transmembrane region" description="Helical" evidence="1">
    <location>
        <begin position="35"/>
        <end position="55"/>
    </location>
</feature>
<protein>
    <submittedName>
        <fullName evidence="2">TIGR03750 family conjugal transfer protein</fullName>
    </submittedName>
</protein>